<feature type="region of interest" description="Disordered" evidence="1">
    <location>
        <begin position="211"/>
        <end position="338"/>
    </location>
</feature>
<dbReference type="EMBL" id="JBIAQY010000005">
    <property type="protein sequence ID" value="MFF3569549.1"/>
    <property type="molecule type" value="Genomic_DNA"/>
</dbReference>
<feature type="compositionally biased region" description="Low complexity" evidence="1">
    <location>
        <begin position="268"/>
        <end position="279"/>
    </location>
</feature>
<feature type="compositionally biased region" description="Basic and acidic residues" evidence="1">
    <location>
        <begin position="13"/>
        <end position="25"/>
    </location>
</feature>
<name>A0ABW6S1I0_9NOCA</name>
<proteinExistence type="predicted"/>
<feature type="region of interest" description="Disordered" evidence="1">
    <location>
        <begin position="1"/>
        <end position="31"/>
    </location>
</feature>
<evidence type="ECO:0000313" key="2">
    <source>
        <dbReference type="EMBL" id="MFF3569549.1"/>
    </source>
</evidence>
<feature type="compositionally biased region" description="Low complexity" evidence="1">
    <location>
        <begin position="220"/>
        <end position="237"/>
    </location>
</feature>
<dbReference type="Proteomes" id="UP001601992">
    <property type="component" value="Unassembled WGS sequence"/>
</dbReference>
<keyword evidence="3" id="KW-1185">Reference proteome</keyword>
<feature type="compositionally biased region" description="Low complexity" evidence="1">
    <location>
        <begin position="319"/>
        <end position="338"/>
    </location>
</feature>
<comment type="caution">
    <text evidence="2">The sequence shown here is derived from an EMBL/GenBank/DDBJ whole genome shotgun (WGS) entry which is preliminary data.</text>
</comment>
<reference evidence="2 3" key="1">
    <citation type="submission" date="2024-10" db="EMBL/GenBank/DDBJ databases">
        <title>The Natural Products Discovery Center: Release of the First 8490 Sequenced Strains for Exploring Actinobacteria Biosynthetic Diversity.</title>
        <authorList>
            <person name="Kalkreuter E."/>
            <person name="Kautsar S.A."/>
            <person name="Yang D."/>
            <person name="Bader C.D."/>
            <person name="Teijaro C.N."/>
            <person name="Fluegel L."/>
            <person name="Davis C.M."/>
            <person name="Simpson J.R."/>
            <person name="Lauterbach L."/>
            <person name="Steele A.D."/>
            <person name="Gui C."/>
            <person name="Meng S."/>
            <person name="Li G."/>
            <person name="Viehrig K."/>
            <person name="Ye F."/>
            <person name="Su P."/>
            <person name="Kiefer A.F."/>
            <person name="Nichols A."/>
            <person name="Cepeda A.J."/>
            <person name="Yan W."/>
            <person name="Fan B."/>
            <person name="Jiang Y."/>
            <person name="Adhikari A."/>
            <person name="Zheng C.-J."/>
            <person name="Schuster L."/>
            <person name="Cowan T.M."/>
            <person name="Smanski M.J."/>
            <person name="Chevrette M.G."/>
            <person name="De Carvalho L.P.S."/>
            <person name="Shen B."/>
        </authorList>
    </citation>
    <scope>NUCLEOTIDE SEQUENCE [LARGE SCALE GENOMIC DNA]</scope>
    <source>
        <strain evidence="2 3">NPDC002593</strain>
    </source>
</reference>
<dbReference type="RefSeq" id="WP_387404258.1">
    <property type="nucleotide sequence ID" value="NZ_JBIAQY010000005.1"/>
</dbReference>
<organism evidence="2 3">
    <name type="scientific">Nocardia jiangxiensis</name>
    <dbReference type="NCBI Taxonomy" id="282685"/>
    <lineage>
        <taxon>Bacteria</taxon>
        <taxon>Bacillati</taxon>
        <taxon>Actinomycetota</taxon>
        <taxon>Actinomycetes</taxon>
        <taxon>Mycobacteriales</taxon>
        <taxon>Nocardiaceae</taxon>
        <taxon>Nocardia</taxon>
    </lineage>
</organism>
<accession>A0ABW6S1I0</accession>
<gene>
    <name evidence="2" type="ORF">ACFYXQ_17405</name>
</gene>
<protein>
    <submittedName>
        <fullName evidence="2">Uncharacterized protein</fullName>
    </submittedName>
</protein>
<evidence type="ECO:0000313" key="3">
    <source>
        <dbReference type="Proteomes" id="UP001601992"/>
    </source>
</evidence>
<evidence type="ECO:0000256" key="1">
    <source>
        <dbReference type="SAM" id="MobiDB-lite"/>
    </source>
</evidence>
<sequence>MGDEAHIPNSYQLRDDFKPKSENADKNTVLGTDSSVGTEISQVAWETYGKDLDTLVKYRDSIKSGSVRDMAKNWRGHGSSLNTLANKFSNEVKSKIIDSWDSNGGSTASTAVQRYADQLAQLPIVINAIAHSLDFSAEFLDITRNNIPDDKGMLVDGKTSVVTNSGTYDTAESRAQLKSLLTQRANDVMNEVFVPGGKSVDAVMPVFPLPQPVTTGLPDPTGNRTGTPGPGPSVSTPGPGPAGPSMPSLTPTSYAKQLEQQQKEQEQNRTNSNSNNRGSSNRRRLSRSNRCCSRGCKRECRLLSRSDSSSRRSRRRPTPRASPAAWRPLPWRGLPPRR</sequence>
<feature type="compositionally biased region" description="Basic and acidic residues" evidence="1">
    <location>
        <begin position="296"/>
        <end position="310"/>
    </location>
</feature>